<evidence type="ECO:0000313" key="2">
    <source>
        <dbReference type="EMBL" id="SMH27295.1"/>
    </source>
</evidence>
<dbReference type="Proteomes" id="UP000193435">
    <property type="component" value="Unassembled WGS sequence"/>
</dbReference>
<proteinExistence type="predicted"/>
<name>A0A1X7MRH0_9LACT</name>
<accession>A0A1X7MRH0</accession>
<keyword evidence="1" id="KW-0812">Transmembrane</keyword>
<evidence type="ECO:0000313" key="3">
    <source>
        <dbReference type="Proteomes" id="UP000193435"/>
    </source>
</evidence>
<evidence type="ECO:0000256" key="1">
    <source>
        <dbReference type="SAM" id="Phobius"/>
    </source>
</evidence>
<gene>
    <name evidence="2" type="ORF">SAMN04488700_0594</name>
</gene>
<dbReference type="AlphaFoldDB" id="A0A1X7MRH0"/>
<feature type="transmembrane region" description="Helical" evidence="1">
    <location>
        <begin position="45"/>
        <end position="62"/>
    </location>
</feature>
<dbReference type="EMBL" id="FXBJ01000002">
    <property type="protein sequence ID" value="SMH27295.1"/>
    <property type="molecule type" value="Genomic_DNA"/>
</dbReference>
<keyword evidence="3" id="KW-1185">Reference proteome</keyword>
<feature type="transmembrane region" description="Helical" evidence="1">
    <location>
        <begin position="82"/>
        <end position="104"/>
    </location>
</feature>
<protein>
    <submittedName>
        <fullName evidence="2">Uncharacterized protein</fullName>
    </submittedName>
</protein>
<sequence>MDRLTKRKIMFNGVMKKREKNVLEVGTKKYLITNFLAKRLRLKNWLLGLMTLVFSLIYLFSIEKYSNVPLDGANSYLLIEGLTTTFLFLFSIVIGFIAISVMLIPKELEKYIKNELF</sequence>
<reference evidence="2 3" key="1">
    <citation type="submission" date="2017-04" db="EMBL/GenBank/DDBJ databases">
        <authorList>
            <person name="Afonso C.L."/>
            <person name="Miller P.J."/>
            <person name="Scott M.A."/>
            <person name="Spackman E."/>
            <person name="Goraichik I."/>
            <person name="Dimitrov K.M."/>
            <person name="Suarez D.L."/>
            <person name="Swayne D.E."/>
        </authorList>
    </citation>
    <scope>NUCLEOTIDE SEQUENCE [LARGE SCALE GENOMIC DNA]</scope>
    <source>
        <strain evidence="2 3">LMG26642</strain>
    </source>
</reference>
<dbReference type="RefSeq" id="WP_085558875.1">
    <property type="nucleotide sequence ID" value="NZ_FOAH01000063.1"/>
</dbReference>
<keyword evidence="1" id="KW-1133">Transmembrane helix</keyword>
<organism evidence="2 3">
    <name type="scientific">Carnobacterium iners</name>
    <dbReference type="NCBI Taxonomy" id="1073423"/>
    <lineage>
        <taxon>Bacteria</taxon>
        <taxon>Bacillati</taxon>
        <taxon>Bacillota</taxon>
        <taxon>Bacilli</taxon>
        <taxon>Lactobacillales</taxon>
        <taxon>Carnobacteriaceae</taxon>
        <taxon>Carnobacterium</taxon>
    </lineage>
</organism>
<keyword evidence="1" id="KW-0472">Membrane</keyword>